<organism evidence="2 3">
    <name type="scientific">Brevundimonas basaltis</name>
    <dbReference type="NCBI Taxonomy" id="472166"/>
    <lineage>
        <taxon>Bacteria</taxon>
        <taxon>Pseudomonadati</taxon>
        <taxon>Pseudomonadota</taxon>
        <taxon>Alphaproteobacteria</taxon>
        <taxon>Caulobacterales</taxon>
        <taxon>Caulobacteraceae</taxon>
        <taxon>Brevundimonas</taxon>
    </lineage>
</organism>
<keyword evidence="1" id="KW-0472">Membrane</keyword>
<gene>
    <name evidence="2" type="ORF">HNQ67_002399</name>
</gene>
<keyword evidence="1" id="KW-0812">Transmembrane</keyword>
<evidence type="ECO:0000313" key="2">
    <source>
        <dbReference type="EMBL" id="MBB5292862.1"/>
    </source>
</evidence>
<name>A0A7W8I1L6_9CAUL</name>
<dbReference type="RefSeq" id="WP_221247883.1">
    <property type="nucleotide sequence ID" value="NZ_BAAAFF010000001.1"/>
</dbReference>
<proteinExistence type="predicted"/>
<dbReference type="AlphaFoldDB" id="A0A7W8I1L6"/>
<feature type="transmembrane region" description="Helical" evidence="1">
    <location>
        <begin position="20"/>
        <end position="53"/>
    </location>
</feature>
<dbReference type="Proteomes" id="UP000566663">
    <property type="component" value="Unassembled WGS sequence"/>
</dbReference>
<accession>A0A7W8I1L6</accession>
<evidence type="ECO:0008006" key="4">
    <source>
        <dbReference type="Google" id="ProtNLM"/>
    </source>
</evidence>
<dbReference type="EMBL" id="JACHFZ010000005">
    <property type="protein sequence ID" value="MBB5292862.1"/>
    <property type="molecule type" value="Genomic_DNA"/>
</dbReference>
<protein>
    <recommendedName>
        <fullName evidence="4">DUF4190 domain-containing protein</fullName>
    </recommendedName>
</protein>
<reference evidence="2 3" key="1">
    <citation type="submission" date="2020-08" db="EMBL/GenBank/DDBJ databases">
        <title>Genomic Encyclopedia of Type Strains, Phase IV (KMG-IV): sequencing the most valuable type-strain genomes for metagenomic binning, comparative biology and taxonomic classification.</title>
        <authorList>
            <person name="Goeker M."/>
        </authorList>
    </citation>
    <scope>NUCLEOTIDE SEQUENCE [LARGE SCALE GENOMIC DNA]</scope>
    <source>
        <strain evidence="2 3">DSM 25335</strain>
    </source>
</reference>
<comment type="caution">
    <text evidence="2">The sequence shown here is derived from an EMBL/GenBank/DDBJ whole genome shotgun (WGS) entry which is preliminary data.</text>
</comment>
<sequence>MTENNINQSGYVQVQSNGMAVASLVLGILSILFVWIPFVGLVSWILAPIGLVLGLVALKQPFGRGMAIAGSICSGIGLLGCIGWVVLIGVAAAAGSAA</sequence>
<feature type="transmembrane region" description="Helical" evidence="1">
    <location>
        <begin position="65"/>
        <end position="94"/>
    </location>
</feature>
<evidence type="ECO:0000313" key="3">
    <source>
        <dbReference type="Proteomes" id="UP000566663"/>
    </source>
</evidence>
<keyword evidence="3" id="KW-1185">Reference proteome</keyword>
<keyword evidence="1" id="KW-1133">Transmembrane helix</keyword>
<evidence type="ECO:0000256" key="1">
    <source>
        <dbReference type="SAM" id="Phobius"/>
    </source>
</evidence>